<dbReference type="RefSeq" id="XP_010483854.1">
    <property type="nucleotide sequence ID" value="XM_010485552.2"/>
</dbReference>
<gene>
    <name evidence="2" type="primary">LOC104762286</name>
</gene>
<evidence type="ECO:0000313" key="2">
    <source>
        <dbReference type="RefSeq" id="XP_010483854.1"/>
    </source>
</evidence>
<organism evidence="1 2">
    <name type="scientific">Camelina sativa</name>
    <name type="common">False flax</name>
    <name type="synonym">Myagrum sativum</name>
    <dbReference type="NCBI Taxonomy" id="90675"/>
    <lineage>
        <taxon>Eukaryota</taxon>
        <taxon>Viridiplantae</taxon>
        <taxon>Streptophyta</taxon>
        <taxon>Embryophyta</taxon>
        <taxon>Tracheophyta</taxon>
        <taxon>Spermatophyta</taxon>
        <taxon>Magnoliopsida</taxon>
        <taxon>eudicotyledons</taxon>
        <taxon>Gunneridae</taxon>
        <taxon>Pentapetalae</taxon>
        <taxon>rosids</taxon>
        <taxon>malvids</taxon>
        <taxon>Brassicales</taxon>
        <taxon>Brassicaceae</taxon>
        <taxon>Camelineae</taxon>
        <taxon>Camelina</taxon>
    </lineage>
</organism>
<dbReference type="PANTHER" id="PTHR31390">
    <property type="entry name" value="EXPRESSED PROTEIN"/>
    <property type="match status" value="1"/>
</dbReference>
<reference evidence="1" key="1">
    <citation type="journal article" date="2014" name="Nat. Commun.">
        <title>The emerging biofuel crop Camelina sativa retains a highly undifferentiated hexaploid genome structure.</title>
        <authorList>
            <person name="Kagale S."/>
            <person name="Koh C."/>
            <person name="Nixon J."/>
            <person name="Bollina V."/>
            <person name="Clarke W.E."/>
            <person name="Tuteja R."/>
            <person name="Spillane C."/>
            <person name="Robinson S.J."/>
            <person name="Links M.G."/>
            <person name="Clarke C."/>
            <person name="Higgins E.E."/>
            <person name="Huebert T."/>
            <person name="Sharpe A.G."/>
            <person name="Parkin I.A."/>
        </authorList>
    </citation>
    <scope>NUCLEOTIDE SEQUENCE [LARGE SCALE GENOMIC DNA]</scope>
    <source>
        <strain evidence="1">cv. DH55</strain>
    </source>
</reference>
<accession>A0ABM0XCE2</accession>
<keyword evidence="1" id="KW-1185">Reference proteome</keyword>
<dbReference type="GeneID" id="104762286"/>
<dbReference type="Pfam" id="PF12043">
    <property type="entry name" value="DUF3527"/>
    <property type="match status" value="1"/>
</dbReference>
<dbReference type="InterPro" id="IPR021916">
    <property type="entry name" value="DUF3527"/>
</dbReference>
<dbReference type="PANTHER" id="PTHR31390:SF2">
    <property type="entry name" value="EXPRESSED PROTEIN"/>
    <property type="match status" value="1"/>
</dbReference>
<evidence type="ECO:0000313" key="1">
    <source>
        <dbReference type="Proteomes" id="UP000694864"/>
    </source>
</evidence>
<dbReference type="Proteomes" id="UP000694864">
    <property type="component" value="Chromosome 3"/>
</dbReference>
<protein>
    <submittedName>
        <fullName evidence="2">Uncharacterized protein LOC104762286</fullName>
    </submittedName>
</protein>
<proteinExistence type="predicted"/>
<sequence>MVGDAQNHSLLNVGNDVNPSRNLFRQKDAHPLSVLCIGKWLSSPKVSSCELSSSPSHLSSKVGENYETESEKIHKKVIPLSSKTSFLSNYTEGSLQFTIRANGTPHFVFKLENQKDVYVASYVEDQSVYMIYLQRGESSSSPHLVGRIKVSTLSTERVIEREFVLVSSNDQIPSNGTNRGLTKKVVKKTRGTSRLSRTSFIPDLCSWDQPFKEESSFHVEQVNLLEHNLPTNHETLAVVVKQETVREEIGGWGLNFLKKTPPMVQSNDATETETLTSVTSMDVVIPLGVHGGPEGEPLSLIQRWKSQGNCDCGGWDLGCSLTHLNGQPRKDQFDLLTEGSKHETIGLKIVNVHGGLYLVQFDANLSSLQTFSIALAFIHRQNQRPKHL</sequence>
<name>A0ABM0XCE2_CAMSA</name>
<reference evidence="2" key="2">
    <citation type="submission" date="2025-08" db="UniProtKB">
        <authorList>
            <consortium name="RefSeq"/>
        </authorList>
    </citation>
    <scope>IDENTIFICATION</scope>
    <source>
        <tissue evidence="2">Leaf</tissue>
    </source>
</reference>